<evidence type="ECO:0000313" key="5">
    <source>
        <dbReference type="EMBL" id="MBC3794174.1"/>
    </source>
</evidence>
<name>A0ABR6WC78_9BACT</name>
<dbReference type="InterPro" id="IPR011006">
    <property type="entry name" value="CheY-like_superfamily"/>
</dbReference>
<feature type="domain" description="Response regulatory" evidence="4">
    <location>
        <begin position="15"/>
        <end position="128"/>
    </location>
</feature>
<evidence type="ECO:0000256" key="3">
    <source>
        <dbReference type="SAM" id="Phobius"/>
    </source>
</evidence>
<protein>
    <submittedName>
        <fullName evidence="5">Lipopolysaccharide/colanic/teichoic acid biosynthesis glycosyltransferase</fullName>
    </submittedName>
</protein>
<evidence type="ECO:0000256" key="2">
    <source>
        <dbReference type="PROSITE-ProRule" id="PRU00169"/>
    </source>
</evidence>
<sequence length="392" mass="44332">MAIMQAVKEVAQPFRVLYVESNNQLVESFQQAFSAQIEVTSVPDGQAALAYLKENRFVDLVLYNEDLGSSVFLNGLALSRHLPHVPVVLLTDRPGIDLKADPFHGHLIDAFPHNYAEDALRIRLSYLIQKKEYSQDGHVVHKSDSMRIPVGKRAFDIGLSLLILLMISPILLVVAILIKFDSKGPIFYSSKRVGTGFKIFDMYKFRTMKTGSDQLLASMASQNLYNTASEEKPADTRCETCQLANTTCQRPLYMDQQEICEVLYQREQNAKAMFSKFKEDPRVTRLGKVLRNTSIDELPQLFNILRGDMSFVGNRPLPVYEAEKLTTTGYARRFAAPAGLTGLWQVTKRGKASVSDQERIQLDVLYAKNFSLRTDLLILLKTLKAVWQKENV</sequence>
<evidence type="ECO:0000259" key="4">
    <source>
        <dbReference type="PROSITE" id="PS50110"/>
    </source>
</evidence>
<comment type="caution">
    <text evidence="5">The sequence shown here is derived from an EMBL/GenBank/DDBJ whole genome shotgun (WGS) entry which is preliminary data.</text>
</comment>
<accession>A0ABR6WC78</accession>
<keyword evidence="6" id="KW-1185">Reference proteome</keyword>
<dbReference type="PANTHER" id="PTHR30576">
    <property type="entry name" value="COLANIC BIOSYNTHESIS UDP-GLUCOSE LIPID CARRIER TRANSFERASE"/>
    <property type="match status" value="1"/>
</dbReference>
<dbReference type="Gene3D" id="3.40.50.2300">
    <property type="match status" value="1"/>
</dbReference>
<keyword evidence="3" id="KW-1133">Transmembrane helix</keyword>
<comment type="caution">
    <text evidence="2">Lacks conserved residue(s) required for the propagation of feature annotation.</text>
</comment>
<reference evidence="5 6" key="1">
    <citation type="submission" date="2019-06" db="EMBL/GenBank/DDBJ databases">
        <title>Spirosoma utsteinense sp. nov. isolated from Antarctic ice-free soils.</title>
        <authorList>
            <person name="Tahon G."/>
        </authorList>
    </citation>
    <scope>NUCLEOTIDE SEQUENCE [LARGE SCALE GENOMIC DNA]</scope>
    <source>
        <strain evidence="5 6">LMG 31447</strain>
    </source>
</reference>
<dbReference type="InterPro" id="IPR001789">
    <property type="entry name" value="Sig_transdc_resp-reg_receiver"/>
</dbReference>
<dbReference type="Proteomes" id="UP000700732">
    <property type="component" value="Unassembled WGS sequence"/>
</dbReference>
<evidence type="ECO:0000256" key="1">
    <source>
        <dbReference type="ARBA" id="ARBA00006464"/>
    </source>
</evidence>
<dbReference type="PANTHER" id="PTHR30576:SF0">
    <property type="entry name" value="UNDECAPRENYL-PHOSPHATE N-ACETYLGALACTOSAMINYL 1-PHOSPHATE TRANSFERASE-RELATED"/>
    <property type="match status" value="1"/>
</dbReference>
<dbReference type="SUPFAM" id="SSF52172">
    <property type="entry name" value="CheY-like"/>
    <property type="match status" value="1"/>
</dbReference>
<keyword evidence="3" id="KW-0472">Membrane</keyword>
<dbReference type="EMBL" id="VFIA01000039">
    <property type="protein sequence ID" value="MBC3794174.1"/>
    <property type="molecule type" value="Genomic_DNA"/>
</dbReference>
<dbReference type="Pfam" id="PF02397">
    <property type="entry name" value="Bac_transf"/>
    <property type="match status" value="1"/>
</dbReference>
<dbReference type="InterPro" id="IPR003362">
    <property type="entry name" value="Bact_transf"/>
</dbReference>
<feature type="transmembrane region" description="Helical" evidence="3">
    <location>
        <begin position="154"/>
        <end position="178"/>
    </location>
</feature>
<gene>
    <name evidence="5" type="ORF">FH603_4701</name>
</gene>
<proteinExistence type="inferred from homology"/>
<dbReference type="PROSITE" id="PS50110">
    <property type="entry name" value="RESPONSE_REGULATORY"/>
    <property type="match status" value="1"/>
</dbReference>
<evidence type="ECO:0000313" key="6">
    <source>
        <dbReference type="Proteomes" id="UP000700732"/>
    </source>
</evidence>
<keyword evidence="3" id="KW-0812">Transmembrane</keyword>
<organism evidence="5 6">
    <name type="scientific">Spirosoma utsteinense</name>
    <dbReference type="NCBI Taxonomy" id="2585773"/>
    <lineage>
        <taxon>Bacteria</taxon>
        <taxon>Pseudomonadati</taxon>
        <taxon>Bacteroidota</taxon>
        <taxon>Cytophagia</taxon>
        <taxon>Cytophagales</taxon>
        <taxon>Cytophagaceae</taxon>
        <taxon>Spirosoma</taxon>
    </lineage>
</organism>
<comment type="similarity">
    <text evidence="1">Belongs to the bacterial sugar transferase family.</text>
</comment>